<dbReference type="Proteomes" id="UP000014760">
    <property type="component" value="Unassembled WGS sequence"/>
</dbReference>
<name>R7UGU6_CAPTE</name>
<reference evidence="1 3" key="2">
    <citation type="journal article" date="2013" name="Nature">
        <title>Insights into bilaterian evolution from three spiralian genomes.</title>
        <authorList>
            <person name="Simakov O."/>
            <person name="Marletaz F."/>
            <person name="Cho S.J."/>
            <person name="Edsinger-Gonzales E."/>
            <person name="Havlak P."/>
            <person name="Hellsten U."/>
            <person name="Kuo D.H."/>
            <person name="Larsson T."/>
            <person name="Lv J."/>
            <person name="Arendt D."/>
            <person name="Savage R."/>
            <person name="Osoegawa K."/>
            <person name="de Jong P."/>
            <person name="Grimwood J."/>
            <person name="Chapman J.A."/>
            <person name="Shapiro H."/>
            <person name="Aerts A."/>
            <person name="Otillar R.P."/>
            <person name="Terry A.Y."/>
            <person name="Boore J.L."/>
            <person name="Grigoriev I.V."/>
            <person name="Lindberg D.R."/>
            <person name="Seaver E.C."/>
            <person name="Weisblat D.A."/>
            <person name="Putnam N.H."/>
            <person name="Rokhsar D.S."/>
        </authorList>
    </citation>
    <scope>NUCLEOTIDE SEQUENCE</scope>
    <source>
        <strain evidence="1 3">I ESC-2004</strain>
    </source>
</reference>
<evidence type="ECO:0000313" key="3">
    <source>
        <dbReference type="Proteomes" id="UP000014760"/>
    </source>
</evidence>
<evidence type="ECO:0000313" key="1">
    <source>
        <dbReference type="EMBL" id="ELU05323.1"/>
    </source>
</evidence>
<dbReference type="EnsemblMetazoa" id="CapteT216554">
    <property type="protein sequence ID" value="CapteP216554"/>
    <property type="gene ID" value="CapteG216554"/>
</dbReference>
<proteinExistence type="predicted"/>
<dbReference type="EMBL" id="KB301644">
    <property type="protein sequence ID" value="ELU05323.1"/>
    <property type="molecule type" value="Genomic_DNA"/>
</dbReference>
<protein>
    <submittedName>
        <fullName evidence="1 2">Uncharacterized protein</fullName>
    </submittedName>
</protein>
<dbReference type="EMBL" id="AMQN01023533">
    <property type="status" value="NOT_ANNOTATED_CDS"/>
    <property type="molecule type" value="Genomic_DNA"/>
</dbReference>
<sequence length="471" mass="52531">MPADECVDEKAFDAMIEHLLEQRGSVALISLISLRTFYLQQLNSFGYKATIDFVHATKLRHRIIERLPDIKLIEKNRIWYLFFNEDAHHALLNCSASDINLLSKAATLLLKDILNKKQKFTGSFSSSSEADSVTDSLLVFMRMVLDGPTPGKIDVPSSSDKIALSLSELIMFNCVGKRSSSSRKLRHNQERETPLPLILAMKIHMKTGQKTLVDTLAERGLCTSYSRTNQIACDLANIAITIWEEGVVFPLQAEKGVFTTGGMDNIDYNPSSATSQITLHGTGSNTCDGWRSASFHFSQASSVEPPQFRNFRGKVCGYAGCTAYREVAVGSLWGLVDPVNKDNRVLLFVDDVINNVRKISSFGRELYNKFLNERVFDQKVPFNETLKEVNLRLFKDVLKSKSKSTKATISALKDEHSQASHLLLAAQGGRHISDDLFGHESSKFPPALTKDGEIDHSTKSEILDCLCVQEK</sequence>
<accession>R7UGU6</accession>
<dbReference type="EMBL" id="AMQN01023532">
    <property type="status" value="NOT_ANNOTATED_CDS"/>
    <property type="molecule type" value="Genomic_DNA"/>
</dbReference>
<gene>
    <name evidence="1" type="ORF">CAPTEDRAFT_216554</name>
</gene>
<reference evidence="2" key="3">
    <citation type="submission" date="2015-06" db="UniProtKB">
        <authorList>
            <consortium name="EnsemblMetazoa"/>
        </authorList>
    </citation>
    <scope>IDENTIFICATION</scope>
</reference>
<reference evidence="3" key="1">
    <citation type="submission" date="2012-12" db="EMBL/GenBank/DDBJ databases">
        <authorList>
            <person name="Hellsten U."/>
            <person name="Grimwood J."/>
            <person name="Chapman J.A."/>
            <person name="Shapiro H."/>
            <person name="Aerts A."/>
            <person name="Otillar R.P."/>
            <person name="Terry A.Y."/>
            <person name="Boore J.L."/>
            <person name="Simakov O."/>
            <person name="Marletaz F."/>
            <person name="Cho S.-J."/>
            <person name="Edsinger-Gonzales E."/>
            <person name="Havlak P."/>
            <person name="Kuo D.-H."/>
            <person name="Larsson T."/>
            <person name="Lv J."/>
            <person name="Arendt D."/>
            <person name="Savage R."/>
            <person name="Osoegawa K."/>
            <person name="de Jong P."/>
            <person name="Lindberg D.R."/>
            <person name="Seaver E.C."/>
            <person name="Weisblat D.A."/>
            <person name="Putnam N.H."/>
            <person name="Grigoriev I.V."/>
            <person name="Rokhsar D.S."/>
        </authorList>
    </citation>
    <scope>NUCLEOTIDE SEQUENCE</scope>
    <source>
        <strain evidence="3">I ESC-2004</strain>
    </source>
</reference>
<dbReference type="PANTHER" id="PTHR47018:SF4">
    <property type="match status" value="1"/>
</dbReference>
<dbReference type="OrthoDB" id="7387685at2759"/>
<dbReference type="HOGENOM" id="CLU_580378_0_0_1"/>
<evidence type="ECO:0000313" key="2">
    <source>
        <dbReference type="EnsemblMetazoa" id="CapteP216554"/>
    </source>
</evidence>
<keyword evidence="3" id="KW-1185">Reference proteome</keyword>
<organism evidence="1">
    <name type="scientific">Capitella teleta</name>
    <name type="common">Polychaete worm</name>
    <dbReference type="NCBI Taxonomy" id="283909"/>
    <lineage>
        <taxon>Eukaryota</taxon>
        <taxon>Metazoa</taxon>
        <taxon>Spiralia</taxon>
        <taxon>Lophotrochozoa</taxon>
        <taxon>Annelida</taxon>
        <taxon>Polychaeta</taxon>
        <taxon>Sedentaria</taxon>
        <taxon>Scolecida</taxon>
        <taxon>Capitellidae</taxon>
        <taxon>Capitella</taxon>
    </lineage>
</organism>
<dbReference type="PANTHER" id="PTHR47018">
    <property type="entry name" value="CXC DOMAIN-CONTAINING PROTEIN-RELATED"/>
    <property type="match status" value="1"/>
</dbReference>
<dbReference type="AlphaFoldDB" id="R7UGU6"/>